<dbReference type="Proteomes" id="UP000199250">
    <property type="component" value="Unassembled WGS sequence"/>
</dbReference>
<protein>
    <submittedName>
        <fullName evidence="1">Uncharacterized protein</fullName>
    </submittedName>
</protein>
<evidence type="ECO:0000313" key="1">
    <source>
        <dbReference type="EMBL" id="SEJ69571.1"/>
    </source>
</evidence>
<accession>A0A1H7AVC5</accession>
<name>A0A1H7AVC5_9GAMM</name>
<proteinExistence type="predicted"/>
<feature type="non-terminal residue" evidence="1">
    <location>
        <position position="194"/>
    </location>
</feature>
<sequence length="194" mass="20390">MELKTLFAQDLSGNALRMATCRLYHQGTDTLVSGLQDSTGAALGNPWTTDARGLVQFAAPNGLYDLRVTFGARDYSVRVQCLDVAEQIAAIQADASRAEVARDEAIASAESATDSKNSSIESADAATLAKVAAEAARDAARFSGQIYPDTAAGLAATADGDYFSVPSAESDEYLILYQHSGALAVEQKRYPATG</sequence>
<organism evidence="1 2">
    <name type="scientific">Azotobacter beijerinckii</name>
    <dbReference type="NCBI Taxonomy" id="170623"/>
    <lineage>
        <taxon>Bacteria</taxon>
        <taxon>Pseudomonadati</taxon>
        <taxon>Pseudomonadota</taxon>
        <taxon>Gammaproteobacteria</taxon>
        <taxon>Pseudomonadales</taxon>
        <taxon>Pseudomonadaceae</taxon>
        <taxon>Azotobacter</taxon>
    </lineage>
</organism>
<dbReference type="AlphaFoldDB" id="A0A1H7AVC5"/>
<reference evidence="1 2" key="1">
    <citation type="submission" date="2016-10" db="EMBL/GenBank/DDBJ databases">
        <authorList>
            <person name="de Groot N.N."/>
        </authorList>
    </citation>
    <scope>NUCLEOTIDE SEQUENCE [LARGE SCALE GENOMIC DNA]</scope>
    <source>
        <strain evidence="1 2">DSM 373</strain>
    </source>
</reference>
<dbReference type="EMBL" id="FNYQ01000218">
    <property type="protein sequence ID" value="SEJ69571.1"/>
    <property type="molecule type" value="Genomic_DNA"/>
</dbReference>
<gene>
    <name evidence="1" type="ORF">SAMN04244572_04932</name>
</gene>
<evidence type="ECO:0000313" key="2">
    <source>
        <dbReference type="Proteomes" id="UP000199250"/>
    </source>
</evidence>